<evidence type="ECO:0000313" key="3">
    <source>
        <dbReference type="Proteomes" id="UP000494363"/>
    </source>
</evidence>
<dbReference type="RefSeq" id="WP_246355982.1">
    <property type="nucleotide sequence ID" value="NZ_CADIKH010000021.1"/>
</dbReference>
<gene>
    <name evidence="2" type="ORF">LMG29542_04507</name>
</gene>
<dbReference type="EMBL" id="CADIKH010000021">
    <property type="protein sequence ID" value="CAB3763124.1"/>
    <property type="molecule type" value="Genomic_DNA"/>
</dbReference>
<keyword evidence="3" id="KW-1185">Reference proteome</keyword>
<feature type="domain" description="Crocagin biosynthetic protein CgnE/B" evidence="1">
    <location>
        <begin position="221"/>
        <end position="312"/>
    </location>
</feature>
<organism evidence="2 3">
    <name type="scientific">Paraburkholderia humisilvae</name>
    <dbReference type="NCBI Taxonomy" id="627669"/>
    <lineage>
        <taxon>Bacteria</taxon>
        <taxon>Pseudomonadati</taxon>
        <taxon>Pseudomonadota</taxon>
        <taxon>Betaproteobacteria</taxon>
        <taxon>Burkholderiales</taxon>
        <taxon>Burkholderiaceae</taxon>
        <taxon>Paraburkholderia</taxon>
    </lineage>
</organism>
<reference evidence="2 3" key="1">
    <citation type="submission" date="2020-04" db="EMBL/GenBank/DDBJ databases">
        <authorList>
            <person name="De Canck E."/>
        </authorList>
    </citation>
    <scope>NUCLEOTIDE SEQUENCE [LARGE SCALE GENOMIC DNA]</scope>
    <source>
        <strain evidence="2 3">LMG 29542</strain>
    </source>
</reference>
<protein>
    <recommendedName>
        <fullName evidence="1">Crocagin biosynthetic protein CgnE/B domain-containing protein</fullName>
    </recommendedName>
</protein>
<dbReference type="InterPro" id="IPR058799">
    <property type="entry name" value="CgnE_B"/>
</dbReference>
<dbReference type="Pfam" id="PF26231">
    <property type="entry name" value="CgnE_B"/>
    <property type="match status" value="1"/>
</dbReference>
<dbReference type="AlphaFoldDB" id="A0A6J5EBY1"/>
<dbReference type="SUPFAM" id="SSF144052">
    <property type="entry name" value="Thermophilic metalloprotease-like"/>
    <property type="match status" value="1"/>
</dbReference>
<accession>A0A6J5EBY1</accession>
<proteinExistence type="predicted"/>
<sequence length="324" mass="35562">MTSIVQNASVAHFAYYLSHHPAVLGKANCTVMLGYTSGYEDIATEIEDGTRSLPGYQLRRFELDHAPQEVLSNAIREADVFVFFYDSSTLPRPQPGGPGFVRQLQSTMTEHWRKSILFKDYGPYFREAFSVEPERIDALNSQLIGIAAGATHLAFSNGKGSWLNAPLHSAKKWTSINGKGNFDLVPGEIATHCDDINACLQFTGTFLSTIPFAVKYGVISSPVTIVVEKSRIVRVACESEGLRRDLEAYLSAHPSNSTIEELGIGTNEGVRSLYGRNAGFEERHCGLHLGLGGGAVGSHHLDLIFSSGTLQFDERIVFDGQYRL</sequence>
<dbReference type="Proteomes" id="UP000494363">
    <property type="component" value="Unassembled WGS sequence"/>
</dbReference>
<evidence type="ECO:0000259" key="1">
    <source>
        <dbReference type="Pfam" id="PF26231"/>
    </source>
</evidence>
<evidence type="ECO:0000313" key="2">
    <source>
        <dbReference type="EMBL" id="CAB3763124.1"/>
    </source>
</evidence>
<name>A0A6J5EBY1_9BURK</name>